<dbReference type="AlphaFoldDB" id="A0AA36MGY1"/>
<keyword evidence="5 6" id="KW-0472">Membrane</keyword>
<feature type="domain" description="G-protein coupled receptors family 1 profile" evidence="7">
    <location>
        <begin position="23"/>
        <end position="287"/>
    </location>
</feature>
<evidence type="ECO:0000313" key="8">
    <source>
        <dbReference type="EMBL" id="CAJ0609710.1"/>
    </source>
</evidence>
<feature type="transmembrane region" description="Helical" evidence="6">
    <location>
        <begin position="185"/>
        <end position="208"/>
    </location>
</feature>
<dbReference type="PROSITE" id="PS50262">
    <property type="entry name" value="G_PROTEIN_RECEP_F1_2"/>
    <property type="match status" value="1"/>
</dbReference>
<dbReference type="InterPro" id="IPR050920">
    <property type="entry name" value="Nematode_rcpt-like_delta"/>
</dbReference>
<evidence type="ECO:0000256" key="1">
    <source>
        <dbReference type="ARBA" id="ARBA00004141"/>
    </source>
</evidence>
<feature type="transmembrane region" description="Helical" evidence="6">
    <location>
        <begin position="270"/>
        <end position="291"/>
    </location>
</feature>
<proteinExistence type="inferred from homology"/>
<dbReference type="Gene3D" id="1.20.1070.10">
    <property type="entry name" value="Rhodopsin 7-helix transmembrane proteins"/>
    <property type="match status" value="1"/>
</dbReference>
<dbReference type="PANTHER" id="PTHR22945:SF96">
    <property type="entry name" value="SERPENTINE RECEPTOR, CLASS D (DELTA)"/>
    <property type="match status" value="1"/>
</dbReference>
<evidence type="ECO:0000313" key="9">
    <source>
        <dbReference type="Proteomes" id="UP001176961"/>
    </source>
</evidence>
<dbReference type="InterPro" id="IPR017452">
    <property type="entry name" value="GPCR_Rhodpsn_7TM"/>
</dbReference>
<feature type="transmembrane region" description="Helical" evidence="6">
    <location>
        <begin position="12"/>
        <end position="35"/>
    </location>
</feature>
<dbReference type="Proteomes" id="UP001176961">
    <property type="component" value="Unassembled WGS sequence"/>
</dbReference>
<evidence type="ECO:0000256" key="6">
    <source>
        <dbReference type="SAM" id="Phobius"/>
    </source>
</evidence>
<evidence type="ECO:0000256" key="4">
    <source>
        <dbReference type="ARBA" id="ARBA00022989"/>
    </source>
</evidence>
<comment type="caution">
    <text evidence="8">The sequence shown here is derived from an EMBL/GenBank/DDBJ whole genome shotgun (WGS) entry which is preliminary data.</text>
</comment>
<dbReference type="SUPFAM" id="SSF81321">
    <property type="entry name" value="Family A G protein-coupled receptor-like"/>
    <property type="match status" value="1"/>
</dbReference>
<feature type="transmembrane region" description="Helical" evidence="6">
    <location>
        <begin position="100"/>
        <end position="118"/>
    </location>
</feature>
<comment type="subcellular location">
    <subcellularLocation>
        <location evidence="1">Membrane</location>
        <topology evidence="1">Multi-pass membrane protein</topology>
    </subcellularLocation>
</comment>
<feature type="transmembrane region" description="Helical" evidence="6">
    <location>
        <begin position="130"/>
        <end position="148"/>
    </location>
</feature>
<name>A0AA36MGY1_CYLNA</name>
<protein>
    <recommendedName>
        <fullName evidence="7">G-protein coupled receptors family 1 profile domain-containing protein</fullName>
    </recommendedName>
</protein>
<evidence type="ECO:0000256" key="5">
    <source>
        <dbReference type="ARBA" id="ARBA00023136"/>
    </source>
</evidence>
<gene>
    <name evidence="8" type="ORF">CYNAS_LOCUS21693</name>
</gene>
<dbReference type="EMBL" id="CATQJL010000326">
    <property type="protein sequence ID" value="CAJ0609710.1"/>
    <property type="molecule type" value="Genomic_DNA"/>
</dbReference>
<reference evidence="8" key="1">
    <citation type="submission" date="2023-07" db="EMBL/GenBank/DDBJ databases">
        <authorList>
            <consortium name="CYATHOMIX"/>
        </authorList>
    </citation>
    <scope>NUCLEOTIDE SEQUENCE</scope>
    <source>
        <strain evidence="8">N/A</strain>
    </source>
</reference>
<feature type="transmembrane region" description="Helical" evidence="6">
    <location>
        <begin position="41"/>
        <end position="62"/>
    </location>
</feature>
<evidence type="ECO:0000259" key="7">
    <source>
        <dbReference type="PROSITE" id="PS50262"/>
    </source>
</evidence>
<dbReference type="InterPro" id="IPR019421">
    <property type="entry name" value="7TM_GPCR_serpentine_rcpt_Srd"/>
</dbReference>
<dbReference type="PANTHER" id="PTHR22945">
    <property type="entry name" value="SERPENTINE RECEPTOR, CLASS D DELTA"/>
    <property type="match status" value="1"/>
</dbReference>
<dbReference type="Pfam" id="PF10317">
    <property type="entry name" value="7TM_GPCR_Srd"/>
    <property type="match status" value="1"/>
</dbReference>
<keyword evidence="4 6" id="KW-1133">Transmembrane helix</keyword>
<dbReference type="GO" id="GO:0016020">
    <property type="term" value="C:membrane"/>
    <property type="evidence" value="ECO:0007669"/>
    <property type="project" value="UniProtKB-SubCell"/>
</dbReference>
<sequence length="344" mass="39365">MWSLYDQLFSSIFWCTGTVAIVVNCYLLYLIFFVAPSTLHVYRVFLANVALGDLVFAAATTFAQIRIIPNKWAFAYVSLGPAAYFGSEVSYIAYCVQLHALFYTFLSFPLSFGFRYHVLIRPMPGVKRCIFICFCLWLVAFAQHILFICSQTEASFIREYLAINKPGYNITDLVISGNHMIKNPLTAITLATIVLPMFPIYVLVIYFYKKVHGYLDINTTNMREGTVKGHRRLVQALVIQASLPLLFIFPPILIYGLYHLEFINFTIIEYLVYVLFSFYPATSPFVTLYFVKPFNLAVRRLVGLPVKKQISTVAPTLKLRRLLFNNDERAESSIPGLSTYNKLL</sequence>
<feature type="transmembrane region" description="Helical" evidence="6">
    <location>
        <begin position="233"/>
        <end position="258"/>
    </location>
</feature>
<keyword evidence="9" id="KW-1185">Reference proteome</keyword>
<evidence type="ECO:0000256" key="3">
    <source>
        <dbReference type="ARBA" id="ARBA00022692"/>
    </source>
</evidence>
<organism evidence="8 9">
    <name type="scientific">Cylicocyclus nassatus</name>
    <name type="common">Nematode worm</name>
    <dbReference type="NCBI Taxonomy" id="53992"/>
    <lineage>
        <taxon>Eukaryota</taxon>
        <taxon>Metazoa</taxon>
        <taxon>Ecdysozoa</taxon>
        <taxon>Nematoda</taxon>
        <taxon>Chromadorea</taxon>
        <taxon>Rhabditida</taxon>
        <taxon>Rhabditina</taxon>
        <taxon>Rhabditomorpha</taxon>
        <taxon>Strongyloidea</taxon>
        <taxon>Strongylidae</taxon>
        <taxon>Cylicocyclus</taxon>
    </lineage>
</organism>
<evidence type="ECO:0000256" key="2">
    <source>
        <dbReference type="ARBA" id="ARBA00009166"/>
    </source>
</evidence>
<keyword evidence="3 6" id="KW-0812">Transmembrane</keyword>
<comment type="similarity">
    <text evidence="2">Belongs to the nematode receptor-like protein srd family.</text>
</comment>
<accession>A0AA36MGY1</accession>